<evidence type="ECO:0000256" key="2">
    <source>
        <dbReference type="ARBA" id="ARBA00022532"/>
    </source>
</evidence>
<dbReference type="Proteomes" id="UP000010478">
    <property type="component" value="Chromosome"/>
</dbReference>
<dbReference type="SUPFAM" id="SSF51735">
    <property type="entry name" value="NAD(P)-binding Rossmann-fold domains"/>
    <property type="match status" value="1"/>
</dbReference>
<dbReference type="EC" id="1.1.1.37" evidence="6"/>
<dbReference type="CDD" id="cd01339">
    <property type="entry name" value="LDH-like_MDH"/>
    <property type="match status" value="1"/>
</dbReference>
<feature type="domain" description="Lactate/malate dehydrogenase N-terminal" evidence="10">
    <location>
        <begin position="7"/>
        <end position="145"/>
    </location>
</feature>
<dbReference type="STRING" id="179408.Osc7112_4586"/>
<keyword evidence="4 6" id="KW-0520">NAD</keyword>
<feature type="binding site" evidence="6 8">
    <location>
        <position position="85"/>
    </location>
    <ligand>
        <name>substrate</name>
    </ligand>
</feature>
<dbReference type="PATRIC" id="fig|179408.3.peg.5700"/>
<evidence type="ECO:0000313" key="12">
    <source>
        <dbReference type="EMBL" id="AFZ08881.1"/>
    </source>
</evidence>
<evidence type="ECO:0000256" key="6">
    <source>
        <dbReference type="HAMAP-Rule" id="MF_00487"/>
    </source>
</evidence>
<dbReference type="SUPFAM" id="SSF56327">
    <property type="entry name" value="LDH C-terminal domain-like"/>
    <property type="match status" value="1"/>
</dbReference>
<dbReference type="InterPro" id="IPR001557">
    <property type="entry name" value="L-lactate/malate_DH"/>
</dbReference>
<evidence type="ECO:0000256" key="1">
    <source>
        <dbReference type="ARBA" id="ARBA00006054"/>
    </source>
</evidence>
<dbReference type="KEGG" id="oni:Osc7112_4586"/>
<evidence type="ECO:0000256" key="9">
    <source>
        <dbReference type="PIRSR" id="PIRSR000102-3"/>
    </source>
</evidence>
<sequence>MNSPSTRVSIIGAGKVGSTLAQRIAEKNLADVVLLDIVEGWPQGVALDLMEARGVERHDRQIVGTNDYTDTANSNIIVIAAGVPRKPGINREDLIKINARIVTQASKQAIEHSPEAILIVITNPLDIMTYLAWEAADLPKHRVMGMGGVLDSARFQTFIAMELGISIADINATVIGSHGDLMVPLPRYSTVKGIPIDRLMDAGAIDRLLQRTRHGGAEIVELMKISSAYFAPASSACLMVESILFNQSRLLPCCVYLHGEYGVQDIFLGVPCRLGSRGVEQVVELELSDTERAAFIESGKLVAENIEEARAMLKTAS</sequence>
<dbReference type="GO" id="GO:0030060">
    <property type="term" value="F:L-malate dehydrogenase (NAD+) activity"/>
    <property type="evidence" value="ECO:0007669"/>
    <property type="project" value="UniProtKB-UniRule"/>
</dbReference>
<keyword evidence="3 6" id="KW-0560">Oxidoreductase</keyword>
<feature type="binding site" evidence="6 9">
    <location>
        <begin position="12"/>
        <end position="17"/>
    </location>
    <ligand>
        <name>NAD(+)</name>
        <dbReference type="ChEBI" id="CHEBI:57540"/>
    </ligand>
</feature>
<feature type="domain" description="Lactate/malate dehydrogenase C-terminal" evidence="11">
    <location>
        <begin position="150"/>
        <end position="311"/>
    </location>
</feature>
<dbReference type="RefSeq" id="WP_015178121.1">
    <property type="nucleotide sequence ID" value="NC_019729.1"/>
</dbReference>
<dbReference type="eggNOG" id="COG0039">
    <property type="taxonomic scope" value="Bacteria"/>
</dbReference>
<keyword evidence="13" id="KW-1185">Reference proteome</keyword>
<dbReference type="InterPro" id="IPR022383">
    <property type="entry name" value="Lactate/malate_DH_C"/>
</dbReference>
<evidence type="ECO:0000256" key="7">
    <source>
        <dbReference type="PIRSR" id="PIRSR000102-1"/>
    </source>
</evidence>
<dbReference type="GO" id="GO:0006099">
    <property type="term" value="P:tricarboxylic acid cycle"/>
    <property type="evidence" value="ECO:0007669"/>
    <property type="project" value="UniProtKB-UniRule"/>
</dbReference>
<proteinExistence type="inferred from homology"/>
<feature type="binding site" evidence="6 8">
    <location>
        <position position="91"/>
    </location>
    <ligand>
        <name>substrate</name>
    </ligand>
</feature>
<feature type="binding site" evidence="6 9">
    <location>
        <position position="98"/>
    </location>
    <ligand>
        <name>NAD(+)</name>
        <dbReference type="ChEBI" id="CHEBI:57540"/>
    </ligand>
</feature>
<dbReference type="Pfam" id="PF02866">
    <property type="entry name" value="Ldh_1_C"/>
    <property type="match status" value="1"/>
</dbReference>
<feature type="binding site" evidence="6 9">
    <location>
        <position position="36"/>
    </location>
    <ligand>
        <name>NAD(+)</name>
        <dbReference type="ChEBI" id="CHEBI:57540"/>
    </ligand>
</feature>
<evidence type="ECO:0000256" key="4">
    <source>
        <dbReference type="ARBA" id="ARBA00023027"/>
    </source>
</evidence>
<evidence type="ECO:0000259" key="11">
    <source>
        <dbReference type="Pfam" id="PF02866"/>
    </source>
</evidence>
<dbReference type="EMBL" id="CP003614">
    <property type="protein sequence ID" value="AFZ08881.1"/>
    <property type="molecule type" value="Genomic_DNA"/>
</dbReference>
<dbReference type="PIRSF" id="PIRSF000102">
    <property type="entry name" value="Lac_mal_DH"/>
    <property type="match status" value="1"/>
</dbReference>
<dbReference type="Pfam" id="PF00056">
    <property type="entry name" value="Ldh_1_N"/>
    <property type="match status" value="1"/>
</dbReference>
<dbReference type="OrthoDB" id="9802969at2"/>
<evidence type="ECO:0000259" key="10">
    <source>
        <dbReference type="Pfam" id="PF00056"/>
    </source>
</evidence>
<evidence type="ECO:0000256" key="3">
    <source>
        <dbReference type="ARBA" id="ARBA00023002"/>
    </source>
</evidence>
<feature type="binding site" evidence="6 8">
    <location>
        <position position="154"/>
    </location>
    <ligand>
        <name>substrate</name>
    </ligand>
</feature>
<protein>
    <recommendedName>
        <fullName evidence="6">Malate dehydrogenase</fullName>
        <ecNumber evidence="6">1.1.1.37</ecNumber>
    </recommendedName>
</protein>
<comment type="catalytic activity">
    <reaction evidence="6">
        <text>(S)-malate + NAD(+) = oxaloacetate + NADH + H(+)</text>
        <dbReference type="Rhea" id="RHEA:21432"/>
        <dbReference type="ChEBI" id="CHEBI:15378"/>
        <dbReference type="ChEBI" id="CHEBI:15589"/>
        <dbReference type="ChEBI" id="CHEBI:16452"/>
        <dbReference type="ChEBI" id="CHEBI:57540"/>
        <dbReference type="ChEBI" id="CHEBI:57945"/>
        <dbReference type="EC" id="1.1.1.37"/>
    </reaction>
</comment>
<organism evidence="12 13">
    <name type="scientific">Phormidium nigroviride PCC 7112</name>
    <dbReference type="NCBI Taxonomy" id="179408"/>
    <lineage>
        <taxon>Bacteria</taxon>
        <taxon>Bacillati</taxon>
        <taxon>Cyanobacteriota</taxon>
        <taxon>Cyanophyceae</taxon>
        <taxon>Oscillatoriophycideae</taxon>
        <taxon>Oscillatoriales</taxon>
        <taxon>Oscillatoriaceae</taxon>
        <taxon>Phormidium</taxon>
    </lineage>
</organism>
<comment type="function">
    <text evidence="6">Catalyzes the reversible oxidation of malate to oxaloacetate.</text>
</comment>
<dbReference type="FunFam" id="3.90.110.10:FF:000004">
    <property type="entry name" value="Malate dehydrogenase"/>
    <property type="match status" value="1"/>
</dbReference>
<evidence type="ECO:0000313" key="13">
    <source>
        <dbReference type="Proteomes" id="UP000010478"/>
    </source>
</evidence>
<dbReference type="NCBIfam" id="TIGR01763">
    <property type="entry name" value="MalateDH_bact"/>
    <property type="match status" value="1"/>
</dbReference>
<dbReference type="Gene3D" id="3.90.110.10">
    <property type="entry name" value="Lactate dehydrogenase/glycoside hydrolase, family 4, C-terminal"/>
    <property type="match status" value="1"/>
</dbReference>
<dbReference type="NCBIfam" id="NF004863">
    <property type="entry name" value="PRK06223.1"/>
    <property type="match status" value="1"/>
</dbReference>
<dbReference type="InterPro" id="IPR015955">
    <property type="entry name" value="Lactate_DH/Glyco_Ohase_4_C"/>
</dbReference>
<dbReference type="InterPro" id="IPR036291">
    <property type="entry name" value="NAD(P)-bd_dom_sf"/>
</dbReference>
<reference evidence="12 13" key="1">
    <citation type="submission" date="2012-05" db="EMBL/GenBank/DDBJ databases">
        <title>Finished chromosome of genome of Oscillatoria sp. PCC 7112.</title>
        <authorList>
            <consortium name="US DOE Joint Genome Institute"/>
            <person name="Gugger M."/>
            <person name="Coursin T."/>
            <person name="Rippka R."/>
            <person name="Tandeau De Marsac N."/>
            <person name="Huntemann M."/>
            <person name="Wei C.-L."/>
            <person name="Han J."/>
            <person name="Detter J.C."/>
            <person name="Han C."/>
            <person name="Tapia R."/>
            <person name="Davenport K."/>
            <person name="Daligault H."/>
            <person name="Erkkila T."/>
            <person name="Gu W."/>
            <person name="Munk A.C.C."/>
            <person name="Teshima H."/>
            <person name="Xu Y."/>
            <person name="Chain P."/>
            <person name="Chen A."/>
            <person name="Krypides N."/>
            <person name="Mavromatis K."/>
            <person name="Markowitz V."/>
            <person name="Szeto E."/>
            <person name="Ivanova N."/>
            <person name="Mikhailova N."/>
            <person name="Ovchinnikova G."/>
            <person name="Pagani I."/>
            <person name="Pati A."/>
            <person name="Goodwin L."/>
            <person name="Peters L."/>
            <person name="Pitluck S."/>
            <person name="Woyke T."/>
            <person name="Kerfeld C."/>
        </authorList>
    </citation>
    <scope>NUCLEOTIDE SEQUENCE [LARGE SCALE GENOMIC DNA]</scope>
    <source>
        <strain evidence="12 13">PCC 7112</strain>
    </source>
</reference>
<dbReference type="FunFam" id="3.40.50.720:FF:000018">
    <property type="entry name" value="Malate dehydrogenase"/>
    <property type="match status" value="1"/>
</dbReference>
<dbReference type="InterPro" id="IPR001236">
    <property type="entry name" value="Lactate/malate_DH_N"/>
</dbReference>
<dbReference type="AlphaFoldDB" id="K9VLQ6"/>
<dbReference type="PANTHER" id="PTHR43128">
    <property type="entry name" value="L-2-HYDROXYCARBOXYLATE DEHYDROGENASE (NAD(P)(+))"/>
    <property type="match status" value="1"/>
</dbReference>
<dbReference type="GO" id="GO:0006089">
    <property type="term" value="P:lactate metabolic process"/>
    <property type="evidence" value="ECO:0007669"/>
    <property type="project" value="TreeGrafter"/>
</dbReference>
<dbReference type="InterPro" id="IPR011275">
    <property type="entry name" value="Malate_DH_type3"/>
</dbReference>
<name>K9VLQ6_9CYAN</name>
<comment type="similarity">
    <text evidence="1">Belongs to the LDH/MDH superfamily. LDH family.</text>
</comment>
<accession>K9VLQ6</accession>
<evidence type="ECO:0000256" key="5">
    <source>
        <dbReference type="ARBA" id="ARBA00049258"/>
    </source>
</evidence>
<dbReference type="GO" id="GO:0004459">
    <property type="term" value="F:L-lactate dehydrogenase (NAD+) activity"/>
    <property type="evidence" value="ECO:0007669"/>
    <property type="project" value="UniProtKB-EC"/>
</dbReference>
<comment type="catalytic activity">
    <reaction evidence="5">
        <text>(S)-lactate + NAD(+) = pyruvate + NADH + H(+)</text>
        <dbReference type="Rhea" id="RHEA:23444"/>
        <dbReference type="ChEBI" id="CHEBI:15361"/>
        <dbReference type="ChEBI" id="CHEBI:15378"/>
        <dbReference type="ChEBI" id="CHEBI:16651"/>
        <dbReference type="ChEBI" id="CHEBI:57540"/>
        <dbReference type="ChEBI" id="CHEBI:57945"/>
        <dbReference type="EC" id="1.1.1.27"/>
    </reaction>
</comment>
<keyword evidence="2 6" id="KW-0816">Tricarboxylic acid cycle</keyword>
<feature type="binding site" evidence="6 9">
    <location>
        <begin position="121"/>
        <end position="123"/>
    </location>
    <ligand>
        <name>NAD(+)</name>
        <dbReference type="ChEBI" id="CHEBI:57540"/>
    </ligand>
</feature>
<dbReference type="HAMAP" id="MF_00487">
    <property type="entry name" value="Malate_dehydrog_3"/>
    <property type="match status" value="1"/>
</dbReference>
<dbReference type="PANTHER" id="PTHR43128:SF16">
    <property type="entry name" value="L-LACTATE DEHYDROGENASE"/>
    <property type="match status" value="1"/>
</dbReference>
<feature type="binding site" evidence="6 8">
    <location>
        <position position="123"/>
    </location>
    <ligand>
        <name>substrate</name>
    </ligand>
</feature>
<dbReference type="Gene3D" id="3.40.50.720">
    <property type="entry name" value="NAD(P)-binding Rossmann-like Domain"/>
    <property type="match status" value="1"/>
</dbReference>
<gene>
    <name evidence="6" type="primary">mdh</name>
    <name evidence="12" type="ORF">Osc7112_4586</name>
</gene>
<feature type="active site" description="Proton acceptor" evidence="6 7">
    <location>
        <position position="178"/>
    </location>
</feature>
<dbReference type="PRINTS" id="PR00086">
    <property type="entry name" value="LLDHDRGNASE"/>
</dbReference>
<dbReference type="HOGENOM" id="CLU_045401_2_1_3"/>
<comment type="similarity">
    <text evidence="6">Belongs to the LDH/MDH superfamily. MDH type 3 family.</text>
</comment>
<evidence type="ECO:0000256" key="8">
    <source>
        <dbReference type="PIRSR" id="PIRSR000102-2"/>
    </source>
</evidence>